<feature type="transmembrane region" description="Helical" evidence="11">
    <location>
        <begin position="18"/>
        <end position="39"/>
    </location>
</feature>
<protein>
    <submittedName>
        <fullName evidence="13">Energy transducer TonB</fullName>
    </submittedName>
</protein>
<evidence type="ECO:0000256" key="5">
    <source>
        <dbReference type="ARBA" id="ARBA00022519"/>
    </source>
</evidence>
<comment type="caution">
    <text evidence="13">The sequence shown here is derived from an EMBL/GenBank/DDBJ whole genome shotgun (WGS) entry which is preliminary data.</text>
</comment>
<evidence type="ECO:0000313" key="14">
    <source>
        <dbReference type="Proteomes" id="UP000244080"/>
    </source>
</evidence>
<keyword evidence="5" id="KW-0997">Cell inner membrane</keyword>
<keyword evidence="7" id="KW-0653">Protein transport</keyword>
<dbReference type="GO" id="GO:0005886">
    <property type="term" value="C:plasma membrane"/>
    <property type="evidence" value="ECO:0007669"/>
    <property type="project" value="UniProtKB-SubCell"/>
</dbReference>
<dbReference type="Proteomes" id="UP000244080">
    <property type="component" value="Unassembled WGS sequence"/>
</dbReference>
<keyword evidence="8 11" id="KW-1133">Transmembrane helix</keyword>
<accession>A0A2T5EDJ1</accession>
<dbReference type="GO" id="GO:0015031">
    <property type="term" value="P:protein transport"/>
    <property type="evidence" value="ECO:0007669"/>
    <property type="project" value="UniProtKB-KW"/>
</dbReference>
<keyword evidence="3" id="KW-0813">Transport</keyword>
<comment type="similarity">
    <text evidence="2">Belongs to the TonB family.</text>
</comment>
<evidence type="ECO:0000256" key="4">
    <source>
        <dbReference type="ARBA" id="ARBA00022475"/>
    </source>
</evidence>
<dbReference type="AlphaFoldDB" id="A0A2T5EDJ1"/>
<evidence type="ECO:0000256" key="1">
    <source>
        <dbReference type="ARBA" id="ARBA00004383"/>
    </source>
</evidence>
<dbReference type="PANTHER" id="PTHR33446">
    <property type="entry name" value="PROTEIN TONB-RELATED"/>
    <property type="match status" value="1"/>
</dbReference>
<keyword evidence="4" id="KW-1003">Cell membrane</keyword>
<dbReference type="PROSITE" id="PS52015">
    <property type="entry name" value="TONB_CTD"/>
    <property type="match status" value="1"/>
</dbReference>
<dbReference type="InterPro" id="IPR051045">
    <property type="entry name" value="TonB-dependent_transducer"/>
</dbReference>
<evidence type="ECO:0000256" key="8">
    <source>
        <dbReference type="ARBA" id="ARBA00022989"/>
    </source>
</evidence>
<dbReference type="Pfam" id="PF03544">
    <property type="entry name" value="TonB_C"/>
    <property type="match status" value="1"/>
</dbReference>
<evidence type="ECO:0000259" key="12">
    <source>
        <dbReference type="PROSITE" id="PS52015"/>
    </source>
</evidence>
<name>A0A2T5EDJ1_VIBSP</name>
<evidence type="ECO:0000256" key="7">
    <source>
        <dbReference type="ARBA" id="ARBA00022927"/>
    </source>
</evidence>
<dbReference type="GO" id="GO:0055085">
    <property type="term" value="P:transmembrane transport"/>
    <property type="evidence" value="ECO:0007669"/>
    <property type="project" value="InterPro"/>
</dbReference>
<proteinExistence type="inferred from homology"/>
<feature type="domain" description="TonB C-terminal" evidence="12">
    <location>
        <begin position="206"/>
        <end position="296"/>
    </location>
</feature>
<feature type="region of interest" description="Disordered" evidence="10">
    <location>
        <begin position="95"/>
        <end position="132"/>
    </location>
</feature>
<dbReference type="EMBL" id="PIGA01000031">
    <property type="protein sequence ID" value="PTP17365.1"/>
    <property type="molecule type" value="Genomic_DNA"/>
</dbReference>
<evidence type="ECO:0000256" key="9">
    <source>
        <dbReference type="ARBA" id="ARBA00023136"/>
    </source>
</evidence>
<dbReference type="SUPFAM" id="SSF74653">
    <property type="entry name" value="TolA/TonB C-terminal domain"/>
    <property type="match status" value="1"/>
</dbReference>
<evidence type="ECO:0000313" key="13">
    <source>
        <dbReference type="EMBL" id="PTP17365.1"/>
    </source>
</evidence>
<evidence type="ECO:0000256" key="2">
    <source>
        <dbReference type="ARBA" id="ARBA00006555"/>
    </source>
</evidence>
<keyword evidence="6 11" id="KW-0812">Transmembrane</keyword>
<evidence type="ECO:0000256" key="3">
    <source>
        <dbReference type="ARBA" id="ARBA00022448"/>
    </source>
</evidence>
<dbReference type="InterPro" id="IPR006260">
    <property type="entry name" value="TonB/TolA_C"/>
</dbReference>
<organism evidence="13 14">
    <name type="scientific">Vibrio splendidus</name>
    <dbReference type="NCBI Taxonomy" id="29497"/>
    <lineage>
        <taxon>Bacteria</taxon>
        <taxon>Pseudomonadati</taxon>
        <taxon>Pseudomonadota</taxon>
        <taxon>Gammaproteobacteria</taxon>
        <taxon>Vibrionales</taxon>
        <taxon>Vibrionaceae</taxon>
        <taxon>Vibrio</taxon>
    </lineage>
</organism>
<gene>
    <name evidence="13" type="ORF">CWO36_17465</name>
</gene>
<evidence type="ECO:0000256" key="10">
    <source>
        <dbReference type="SAM" id="MobiDB-lite"/>
    </source>
</evidence>
<sequence>MSLLADPNYRMIEPRNRFLFFGLSGSIILHILFVVAYMWTPEYNFTPPVQAAPIMVSIVGPLAASKQKSEDTDLGEPQQEIIQQTVQEMITPDPSYAPKAPTPQLVKGKKTSPFLAPEKPKKDRQKIQAKPVKAEIDKIKPIKPKPKRPEPKIVKAIAKEYPEQKLQTIMQKAQSKQNIAAQKTADAASALRKGQLSENGRMARVNWQQTLHAHLEKQKKYPRKAKRMKQRGTPVIRFTMDRKGHVLDVVLVKSSGTSSLDKEAIDLVYRAQPLTKPPSTIAGNKLSLTLPINFTF</sequence>
<dbReference type="InterPro" id="IPR037682">
    <property type="entry name" value="TonB_C"/>
</dbReference>
<evidence type="ECO:0000256" key="11">
    <source>
        <dbReference type="SAM" id="Phobius"/>
    </source>
</evidence>
<comment type="subcellular location">
    <subcellularLocation>
        <location evidence="1">Cell inner membrane</location>
        <topology evidence="1">Single-pass membrane protein</topology>
        <orientation evidence="1">Periplasmic side</orientation>
    </subcellularLocation>
</comment>
<dbReference type="PANTHER" id="PTHR33446:SF13">
    <property type="entry name" value="TONB PROTEIN"/>
    <property type="match status" value="1"/>
</dbReference>
<evidence type="ECO:0000256" key="6">
    <source>
        <dbReference type="ARBA" id="ARBA00022692"/>
    </source>
</evidence>
<dbReference type="NCBIfam" id="TIGR01352">
    <property type="entry name" value="tonB_Cterm"/>
    <property type="match status" value="1"/>
</dbReference>
<reference evidence="13 14" key="1">
    <citation type="submission" date="2017-11" db="EMBL/GenBank/DDBJ databases">
        <title>Population delineation of vibrios coincides with oyster pathogenicity.</title>
        <authorList>
            <person name="Bruto M."/>
            <person name="Labreuche Y."/>
            <person name="James A."/>
            <person name="Piel D."/>
            <person name="Chenivesse S."/>
            <person name="Petton B."/>
            <person name="Polz M.F."/>
            <person name="Le Roux F."/>
        </authorList>
    </citation>
    <scope>NUCLEOTIDE SEQUENCE [LARGE SCALE GENOMIC DNA]</scope>
    <source>
        <strain evidence="13 14">1F_55</strain>
    </source>
</reference>
<dbReference type="RefSeq" id="WP_017087530.1">
    <property type="nucleotide sequence ID" value="NZ_CAWNZY010000042.1"/>
</dbReference>
<dbReference type="Gene3D" id="3.30.1150.10">
    <property type="match status" value="1"/>
</dbReference>
<keyword evidence="9 11" id="KW-0472">Membrane</keyword>